<sequence length="255" mass="27376">MDVLPIYSVGGPDCRMTLLNSSMLKIQNQFQAKMPEISDDSSLSGNDGSSINGGGRRFAATRAICQRLKPSNLVIVRDAQIPLSFAHEELQPHLSAKRRVIALNEKLSSSLMAAAEHPSSATAQQPSSAAKLKIMLQLGRSEAIQLGSSRATQLGSVQLGNRTTAKHGSNKVAQLTAPKQSSSAAANLNSTPAQQKQGSPARQQPSNPARQPQSSLSARRHAPSKFVMKLVEEDASNQHNMMMVSPYLQQIDNTL</sequence>
<dbReference type="Proteomes" id="UP001054252">
    <property type="component" value="Unassembled WGS sequence"/>
</dbReference>
<reference evidence="2 3" key="1">
    <citation type="journal article" date="2021" name="Commun. Biol.">
        <title>The genome of Shorea leprosula (Dipterocarpaceae) highlights the ecological relevance of drought in aseasonal tropical rainforests.</title>
        <authorList>
            <person name="Ng K.K.S."/>
            <person name="Kobayashi M.J."/>
            <person name="Fawcett J.A."/>
            <person name="Hatakeyama M."/>
            <person name="Paape T."/>
            <person name="Ng C.H."/>
            <person name="Ang C.C."/>
            <person name="Tnah L.H."/>
            <person name="Lee C.T."/>
            <person name="Nishiyama T."/>
            <person name="Sese J."/>
            <person name="O'Brien M.J."/>
            <person name="Copetti D."/>
            <person name="Mohd Noor M.I."/>
            <person name="Ong R.C."/>
            <person name="Putra M."/>
            <person name="Sireger I.Z."/>
            <person name="Indrioko S."/>
            <person name="Kosugi Y."/>
            <person name="Izuno A."/>
            <person name="Isagi Y."/>
            <person name="Lee S.L."/>
            <person name="Shimizu K.K."/>
        </authorList>
    </citation>
    <scope>NUCLEOTIDE SEQUENCE [LARGE SCALE GENOMIC DNA]</scope>
    <source>
        <strain evidence="2">214</strain>
    </source>
</reference>
<organism evidence="2 3">
    <name type="scientific">Rubroshorea leprosula</name>
    <dbReference type="NCBI Taxonomy" id="152421"/>
    <lineage>
        <taxon>Eukaryota</taxon>
        <taxon>Viridiplantae</taxon>
        <taxon>Streptophyta</taxon>
        <taxon>Embryophyta</taxon>
        <taxon>Tracheophyta</taxon>
        <taxon>Spermatophyta</taxon>
        <taxon>Magnoliopsida</taxon>
        <taxon>eudicotyledons</taxon>
        <taxon>Gunneridae</taxon>
        <taxon>Pentapetalae</taxon>
        <taxon>rosids</taxon>
        <taxon>malvids</taxon>
        <taxon>Malvales</taxon>
        <taxon>Dipterocarpaceae</taxon>
        <taxon>Rubroshorea</taxon>
    </lineage>
</organism>
<dbReference type="AlphaFoldDB" id="A0AAV5JXL8"/>
<name>A0AAV5JXL8_9ROSI</name>
<keyword evidence="3" id="KW-1185">Reference proteome</keyword>
<evidence type="ECO:0000313" key="2">
    <source>
        <dbReference type="EMBL" id="GKV15450.1"/>
    </source>
</evidence>
<proteinExistence type="predicted"/>
<evidence type="ECO:0000256" key="1">
    <source>
        <dbReference type="SAM" id="MobiDB-lite"/>
    </source>
</evidence>
<feature type="region of interest" description="Disordered" evidence="1">
    <location>
        <begin position="162"/>
        <end position="222"/>
    </location>
</feature>
<evidence type="ECO:0000313" key="3">
    <source>
        <dbReference type="Proteomes" id="UP001054252"/>
    </source>
</evidence>
<feature type="compositionally biased region" description="Polar residues" evidence="1">
    <location>
        <begin position="170"/>
        <end position="217"/>
    </location>
</feature>
<protein>
    <submittedName>
        <fullName evidence="2">Uncharacterized protein</fullName>
    </submittedName>
</protein>
<comment type="caution">
    <text evidence="2">The sequence shown here is derived from an EMBL/GenBank/DDBJ whole genome shotgun (WGS) entry which is preliminary data.</text>
</comment>
<accession>A0AAV5JXL8</accession>
<gene>
    <name evidence="2" type="ORF">SLEP1_g26240</name>
</gene>
<dbReference type="EMBL" id="BPVZ01000043">
    <property type="protein sequence ID" value="GKV15450.1"/>
    <property type="molecule type" value="Genomic_DNA"/>
</dbReference>